<dbReference type="SUPFAM" id="SSF56300">
    <property type="entry name" value="Metallo-dependent phosphatases"/>
    <property type="match status" value="1"/>
</dbReference>
<accession>A0A8B2P096</accession>
<feature type="domain" description="Calcineurin-like phosphoesterase" evidence="1">
    <location>
        <begin position="22"/>
        <end position="121"/>
    </location>
</feature>
<dbReference type="GO" id="GO:0005737">
    <property type="term" value="C:cytoplasm"/>
    <property type="evidence" value="ECO:0007669"/>
    <property type="project" value="TreeGrafter"/>
</dbReference>
<reference evidence="2 3" key="1">
    <citation type="submission" date="2018-05" db="EMBL/GenBank/DDBJ databases">
        <title>Acuticoccus sediminis sp. nov., isolated from deep-sea sediment of Indian Ocean.</title>
        <authorList>
            <person name="Liu X."/>
            <person name="Lai Q."/>
            <person name="Du Y."/>
            <person name="Sun F."/>
            <person name="Zhang X."/>
            <person name="Wang S."/>
            <person name="Shao Z."/>
        </authorList>
    </citation>
    <scope>NUCLEOTIDE SEQUENCE [LARGE SCALE GENOMIC DNA]</scope>
    <source>
        <strain evidence="2 3">PTG4-2</strain>
    </source>
</reference>
<evidence type="ECO:0000313" key="2">
    <source>
        <dbReference type="EMBL" id="RAI03384.1"/>
    </source>
</evidence>
<comment type="caution">
    <text evidence="2">The sequence shown here is derived from an EMBL/GenBank/DDBJ whole genome shotgun (WGS) entry which is preliminary data.</text>
</comment>
<dbReference type="GO" id="GO:0110154">
    <property type="term" value="P:RNA decapping"/>
    <property type="evidence" value="ECO:0007669"/>
    <property type="project" value="TreeGrafter"/>
</dbReference>
<dbReference type="AlphaFoldDB" id="A0A8B2P096"/>
<dbReference type="GO" id="GO:0016791">
    <property type="term" value="F:phosphatase activity"/>
    <property type="evidence" value="ECO:0007669"/>
    <property type="project" value="TreeGrafter"/>
</dbReference>
<dbReference type="PANTHER" id="PTHR42850:SF4">
    <property type="entry name" value="ZINC-DEPENDENT ENDOPOLYPHOSPHATASE"/>
    <property type="match status" value="1"/>
</dbReference>
<dbReference type="Gene3D" id="3.60.21.10">
    <property type="match status" value="1"/>
</dbReference>
<dbReference type="InterPro" id="IPR004843">
    <property type="entry name" value="Calcineurin-like_PHP"/>
</dbReference>
<dbReference type="InterPro" id="IPR050126">
    <property type="entry name" value="Ap4A_hydrolase"/>
</dbReference>
<proteinExistence type="predicted"/>
<dbReference type="Pfam" id="PF00149">
    <property type="entry name" value="Metallophos"/>
    <property type="match status" value="1"/>
</dbReference>
<evidence type="ECO:0000313" key="3">
    <source>
        <dbReference type="Proteomes" id="UP000249590"/>
    </source>
</evidence>
<organism evidence="2 3">
    <name type="scientific">Acuticoccus sediminis</name>
    <dbReference type="NCBI Taxonomy" id="2184697"/>
    <lineage>
        <taxon>Bacteria</taxon>
        <taxon>Pseudomonadati</taxon>
        <taxon>Pseudomonadota</taxon>
        <taxon>Alphaproteobacteria</taxon>
        <taxon>Hyphomicrobiales</taxon>
        <taxon>Amorphaceae</taxon>
        <taxon>Acuticoccus</taxon>
    </lineage>
</organism>
<gene>
    <name evidence="2" type="ORF">DLJ53_02385</name>
</gene>
<dbReference type="GO" id="GO:0008803">
    <property type="term" value="F:bis(5'-nucleosyl)-tetraphosphatase (symmetrical) activity"/>
    <property type="evidence" value="ECO:0007669"/>
    <property type="project" value="TreeGrafter"/>
</dbReference>
<protein>
    <submittedName>
        <fullName evidence="2">Serine/threonine protein phosphatase</fullName>
    </submittedName>
</protein>
<dbReference type="Proteomes" id="UP000249590">
    <property type="component" value="Unassembled WGS sequence"/>
</dbReference>
<keyword evidence="3" id="KW-1185">Reference proteome</keyword>
<sequence length="253" mass="27616">MLRFLRRTRHAGTSPVVASYDRIYAVGDVHGQAHCLDALMDRIEADRLTHDDERRSRIVLLGDYIDRGADSRAVLDRVAALLDEGAVALAGNHEDALLTFLRSPVAGASWLTFGGVQTLASYGIAPPRHEAAEELSDIAAALAEAMGDHVALLRQRLMRYLVSGDVVFVHADLEPRVDLDAQDERVMLWGHPTDPGAPWRPGKLVVHGHYAEPKPVRSEGRIGVDTGAYFTNTLTAVRLDESVGFIRSSDPAP</sequence>
<dbReference type="EMBL" id="QHHQ01000001">
    <property type="protein sequence ID" value="RAI03384.1"/>
    <property type="molecule type" value="Genomic_DNA"/>
</dbReference>
<dbReference type="InterPro" id="IPR029052">
    <property type="entry name" value="Metallo-depent_PP-like"/>
</dbReference>
<evidence type="ECO:0000259" key="1">
    <source>
        <dbReference type="Pfam" id="PF00149"/>
    </source>
</evidence>
<dbReference type="PANTHER" id="PTHR42850">
    <property type="entry name" value="METALLOPHOSPHOESTERASE"/>
    <property type="match status" value="1"/>
</dbReference>
<name>A0A8B2P096_9HYPH</name>